<protein>
    <recommendedName>
        <fullName evidence="3">Stage 0 sporulation protein A homolog</fullName>
    </recommendedName>
</protein>
<reference evidence="1 2" key="1">
    <citation type="submission" date="2021-10" db="EMBL/GenBank/DDBJ databases">
        <title>Lutispora strain m25 sp. nov., a thermophilic, non-spore-forming bacterium isolated from a lab-scale methanogenic bioreactor digesting anaerobic sludge.</title>
        <authorList>
            <person name="El Houari A."/>
            <person name="Mcdonald J."/>
        </authorList>
    </citation>
    <scope>NUCLEOTIDE SEQUENCE [LARGE SCALE GENOMIC DNA]</scope>
    <source>
        <strain evidence="2">m25</strain>
    </source>
</reference>
<evidence type="ECO:0000313" key="2">
    <source>
        <dbReference type="Proteomes" id="UP001651880"/>
    </source>
</evidence>
<sequence length="66" mass="7989">MVKIAICDDKKSACEDLRHKILTYMEERKDHCKIECFFSAAELLQTSCPYDIFFWTYRCQNKMDFH</sequence>
<dbReference type="RefSeq" id="WP_255227204.1">
    <property type="nucleotide sequence ID" value="NZ_JAJEKE010000006.1"/>
</dbReference>
<proteinExistence type="predicted"/>
<name>A0ABT1NEK5_9FIRM</name>
<dbReference type="Proteomes" id="UP001651880">
    <property type="component" value="Unassembled WGS sequence"/>
</dbReference>
<evidence type="ECO:0000313" key="1">
    <source>
        <dbReference type="EMBL" id="MCQ1529692.1"/>
    </source>
</evidence>
<accession>A0ABT1NEK5</accession>
<gene>
    <name evidence="1" type="ORF">LJD61_09010</name>
</gene>
<comment type="caution">
    <text evidence="1">The sequence shown here is derived from an EMBL/GenBank/DDBJ whole genome shotgun (WGS) entry which is preliminary data.</text>
</comment>
<dbReference type="EMBL" id="JAJEKE010000006">
    <property type="protein sequence ID" value="MCQ1529692.1"/>
    <property type="molecule type" value="Genomic_DNA"/>
</dbReference>
<evidence type="ECO:0008006" key="3">
    <source>
        <dbReference type="Google" id="ProtNLM"/>
    </source>
</evidence>
<organism evidence="1 2">
    <name type="scientific">Lutispora saccharofermentans</name>
    <dbReference type="NCBI Taxonomy" id="3024236"/>
    <lineage>
        <taxon>Bacteria</taxon>
        <taxon>Bacillati</taxon>
        <taxon>Bacillota</taxon>
        <taxon>Clostridia</taxon>
        <taxon>Lutisporales</taxon>
        <taxon>Lutisporaceae</taxon>
        <taxon>Lutispora</taxon>
    </lineage>
</organism>
<keyword evidence="2" id="KW-1185">Reference proteome</keyword>